<evidence type="ECO:0000313" key="10">
    <source>
        <dbReference type="Proteomes" id="UP000708338"/>
    </source>
</evidence>
<evidence type="ECO:0000256" key="1">
    <source>
        <dbReference type="ARBA" id="ARBA00004496"/>
    </source>
</evidence>
<evidence type="ECO:0000259" key="8">
    <source>
        <dbReference type="PROSITE" id="PS51101"/>
    </source>
</evidence>
<keyword evidence="3" id="KW-0963">Cytoplasm</keyword>
<gene>
    <name evidence="9" type="ORF">GPL26_18190</name>
</gene>
<evidence type="ECO:0000256" key="7">
    <source>
        <dbReference type="ARBA" id="ARBA00022777"/>
    </source>
</evidence>
<dbReference type="InterPro" id="IPR004720">
    <property type="entry name" value="PTS_IIB_sorbose-sp"/>
</dbReference>
<reference evidence="9" key="1">
    <citation type="journal article" date="2021" name="Gut Microbes">
        <title>A synthetic consortium of 100 gut commensals modulates the composition and function in a colon model of the microbiome of elderly subjects.</title>
        <authorList>
            <person name="Perez M."/>
            <person name="Ntemiri A."/>
            <person name="Tan H."/>
            <person name="Harris H.M.B."/>
            <person name="Roager H.M."/>
            <person name="Ribiere C."/>
            <person name="O'Toole P.W."/>
        </authorList>
    </citation>
    <scope>NUCLEOTIDE SEQUENCE</scope>
    <source>
        <strain evidence="9">MCC335</strain>
    </source>
</reference>
<evidence type="ECO:0000256" key="5">
    <source>
        <dbReference type="ARBA" id="ARBA00022679"/>
    </source>
</evidence>
<protein>
    <recommendedName>
        <fullName evidence="8">PTS EIIB type-4 domain-containing protein</fullName>
    </recommendedName>
</protein>
<evidence type="ECO:0000313" key="9">
    <source>
        <dbReference type="EMBL" id="MBT9811550.1"/>
    </source>
</evidence>
<name>A0AA41FHK7_9FIRM</name>
<dbReference type="Proteomes" id="UP000708338">
    <property type="component" value="Unassembled WGS sequence"/>
</dbReference>
<keyword evidence="5" id="KW-0808">Transferase</keyword>
<dbReference type="GO" id="GO:0016301">
    <property type="term" value="F:kinase activity"/>
    <property type="evidence" value="ECO:0007669"/>
    <property type="project" value="UniProtKB-KW"/>
</dbReference>
<evidence type="ECO:0000256" key="2">
    <source>
        <dbReference type="ARBA" id="ARBA00022448"/>
    </source>
</evidence>
<keyword evidence="6" id="KW-0598">Phosphotransferase system</keyword>
<dbReference type="GO" id="GO:0005737">
    <property type="term" value="C:cytoplasm"/>
    <property type="evidence" value="ECO:0007669"/>
    <property type="project" value="UniProtKB-SubCell"/>
</dbReference>
<dbReference type="Gene3D" id="3.40.35.10">
    <property type="entry name" value="Phosphotransferase system, sorbose subfamily IIB component"/>
    <property type="match status" value="1"/>
</dbReference>
<proteinExistence type="predicted"/>
<dbReference type="PROSITE" id="PS51101">
    <property type="entry name" value="PTS_EIIB_TYPE_4"/>
    <property type="match status" value="1"/>
</dbReference>
<dbReference type="GO" id="GO:0008982">
    <property type="term" value="F:protein-N(PI)-phosphohistidine-sugar phosphotransferase activity"/>
    <property type="evidence" value="ECO:0007669"/>
    <property type="project" value="InterPro"/>
</dbReference>
<organism evidence="9 10">
    <name type="scientific">Enterocloster citroniae</name>
    <dbReference type="NCBI Taxonomy" id="358743"/>
    <lineage>
        <taxon>Bacteria</taxon>
        <taxon>Bacillati</taxon>
        <taxon>Bacillota</taxon>
        <taxon>Clostridia</taxon>
        <taxon>Lachnospirales</taxon>
        <taxon>Lachnospiraceae</taxon>
        <taxon>Enterocloster</taxon>
    </lineage>
</organism>
<dbReference type="Pfam" id="PF03830">
    <property type="entry name" value="PTSIIB_sorb"/>
    <property type="match status" value="1"/>
</dbReference>
<evidence type="ECO:0000256" key="3">
    <source>
        <dbReference type="ARBA" id="ARBA00022490"/>
    </source>
</evidence>
<sequence length="192" mass="21897">MIWPVKLGRPGLREWTGPCWRQNKGEGDIVAKLTLSRIDDRLIHGQIIVKWSKSVPVDRILIVDDQFAEDPFMIAIYKSTVPRNLKFSLLSQEDAVKKWEEGFFKEEDILMLTRTVNTMKYLIEHGMPVGEVNVGGIAAKAASVVVAGSISITKEDADHLKEIAAKGVRVYFQLIPEENGWELDWIIRKYFK</sequence>
<dbReference type="InterPro" id="IPR036667">
    <property type="entry name" value="PTS_IIB_sorbose-sp_sf"/>
</dbReference>
<feature type="domain" description="PTS EIIB type-4" evidence="8">
    <location>
        <begin position="29"/>
        <end position="192"/>
    </location>
</feature>
<keyword evidence="2" id="KW-0813">Transport</keyword>
<evidence type="ECO:0000256" key="4">
    <source>
        <dbReference type="ARBA" id="ARBA00022597"/>
    </source>
</evidence>
<keyword evidence="4" id="KW-0762">Sugar transport</keyword>
<comment type="subcellular location">
    <subcellularLocation>
        <location evidence="1">Cytoplasm</location>
    </subcellularLocation>
</comment>
<comment type="caution">
    <text evidence="9">The sequence shown here is derived from an EMBL/GenBank/DDBJ whole genome shotgun (WGS) entry which is preliminary data.</text>
</comment>
<accession>A0AA41FHK7</accession>
<dbReference type="SUPFAM" id="SSF52728">
    <property type="entry name" value="PTS IIb component"/>
    <property type="match status" value="1"/>
</dbReference>
<evidence type="ECO:0000256" key="6">
    <source>
        <dbReference type="ARBA" id="ARBA00022683"/>
    </source>
</evidence>
<dbReference type="GO" id="GO:0009401">
    <property type="term" value="P:phosphoenolpyruvate-dependent sugar phosphotransferase system"/>
    <property type="evidence" value="ECO:0007669"/>
    <property type="project" value="UniProtKB-KW"/>
</dbReference>
<dbReference type="EMBL" id="WQPS01000029">
    <property type="protein sequence ID" value="MBT9811550.1"/>
    <property type="molecule type" value="Genomic_DNA"/>
</dbReference>
<dbReference type="AlphaFoldDB" id="A0AA41FHK7"/>
<keyword evidence="7" id="KW-0418">Kinase</keyword>